<accession>A0A6A4HXE7</accession>
<reference evidence="4" key="1">
    <citation type="journal article" date="2019" name="Environ. Microbiol.">
        <title>Fungal ecological strategies reflected in gene transcription - a case study of two litter decomposers.</title>
        <authorList>
            <person name="Barbi F."/>
            <person name="Kohler A."/>
            <person name="Barry K."/>
            <person name="Baskaran P."/>
            <person name="Daum C."/>
            <person name="Fauchery L."/>
            <person name="Ihrmark K."/>
            <person name="Kuo A."/>
            <person name="LaButti K."/>
            <person name="Lipzen A."/>
            <person name="Morin E."/>
            <person name="Grigoriev I.V."/>
            <person name="Henrissat B."/>
            <person name="Lindahl B."/>
            <person name="Martin F."/>
        </authorList>
    </citation>
    <scope>NUCLEOTIDE SEQUENCE</scope>
    <source>
        <strain evidence="4">JB14</strain>
    </source>
</reference>
<evidence type="ECO:0000256" key="1">
    <source>
        <dbReference type="PROSITE-ProRule" id="PRU00042"/>
    </source>
</evidence>
<keyword evidence="1" id="KW-0479">Metal-binding</keyword>
<organism evidence="4 5">
    <name type="scientific">Gymnopus androsaceus JB14</name>
    <dbReference type="NCBI Taxonomy" id="1447944"/>
    <lineage>
        <taxon>Eukaryota</taxon>
        <taxon>Fungi</taxon>
        <taxon>Dikarya</taxon>
        <taxon>Basidiomycota</taxon>
        <taxon>Agaricomycotina</taxon>
        <taxon>Agaricomycetes</taxon>
        <taxon>Agaricomycetidae</taxon>
        <taxon>Agaricales</taxon>
        <taxon>Marasmiineae</taxon>
        <taxon>Omphalotaceae</taxon>
        <taxon>Gymnopus</taxon>
    </lineage>
</organism>
<dbReference type="EMBL" id="ML769434">
    <property type="protein sequence ID" value="KAE9402503.1"/>
    <property type="molecule type" value="Genomic_DNA"/>
</dbReference>
<feature type="region of interest" description="Disordered" evidence="2">
    <location>
        <begin position="97"/>
        <end position="117"/>
    </location>
</feature>
<dbReference type="InterPro" id="IPR036236">
    <property type="entry name" value="Znf_C2H2_sf"/>
</dbReference>
<evidence type="ECO:0000259" key="3">
    <source>
        <dbReference type="PROSITE" id="PS50157"/>
    </source>
</evidence>
<feature type="compositionally biased region" description="Basic and acidic residues" evidence="2">
    <location>
        <begin position="97"/>
        <end position="107"/>
    </location>
</feature>
<keyword evidence="5" id="KW-1185">Reference proteome</keyword>
<evidence type="ECO:0000313" key="4">
    <source>
        <dbReference type="EMBL" id="KAE9402503.1"/>
    </source>
</evidence>
<gene>
    <name evidence="4" type="ORF">BT96DRAFT_974279</name>
</gene>
<feature type="compositionally biased region" description="Polar residues" evidence="2">
    <location>
        <begin position="108"/>
        <end position="117"/>
    </location>
</feature>
<dbReference type="AlphaFoldDB" id="A0A6A4HXE7"/>
<feature type="domain" description="C2H2-type" evidence="3">
    <location>
        <begin position="87"/>
        <end position="117"/>
    </location>
</feature>
<evidence type="ECO:0000313" key="5">
    <source>
        <dbReference type="Proteomes" id="UP000799118"/>
    </source>
</evidence>
<dbReference type="Proteomes" id="UP000799118">
    <property type="component" value="Unassembled WGS sequence"/>
</dbReference>
<sequence length="117" mass="12995">MPESAQQPRLFPPGYQWPGDSLTAGGFPQEVFQAGPFSPTASDTKNNSVASVSVRAAAQKRRMCGADFTAKHKLNHHEKSHRGLKEFRCSYCGQEFAHGRSRDRHEQNSCPQRHSGV</sequence>
<dbReference type="OrthoDB" id="3437960at2759"/>
<dbReference type="Gene3D" id="3.30.160.60">
    <property type="entry name" value="Classic Zinc Finger"/>
    <property type="match status" value="1"/>
</dbReference>
<keyword evidence="1" id="KW-0862">Zinc</keyword>
<dbReference type="PROSITE" id="PS50157">
    <property type="entry name" value="ZINC_FINGER_C2H2_2"/>
    <property type="match status" value="1"/>
</dbReference>
<proteinExistence type="predicted"/>
<dbReference type="InterPro" id="IPR013087">
    <property type="entry name" value="Znf_C2H2_type"/>
</dbReference>
<dbReference type="GO" id="GO:0008270">
    <property type="term" value="F:zinc ion binding"/>
    <property type="evidence" value="ECO:0007669"/>
    <property type="project" value="UniProtKB-KW"/>
</dbReference>
<keyword evidence="1" id="KW-0863">Zinc-finger</keyword>
<name>A0A6A4HXE7_9AGAR</name>
<evidence type="ECO:0000256" key="2">
    <source>
        <dbReference type="SAM" id="MobiDB-lite"/>
    </source>
</evidence>
<protein>
    <recommendedName>
        <fullName evidence="3">C2H2-type domain-containing protein</fullName>
    </recommendedName>
</protein>
<dbReference type="SUPFAM" id="SSF57667">
    <property type="entry name" value="beta-beta-alpha zinc fingers"/>
    <property type="match status" value="1"/>
</dbReference>